<evidence type="ECO:0000313" key="2">
    <source>
        <dbReference type="EMBL" id="KJY25930.1"/>
    </source>
</evidence>
<organism evidence="2 3">
    <name type="scientific">Streptomyces katrae</name>
    <dbReference type="NCBI Taxonomy" id="68223"/>
    <lineage>
        <taxon>Bacteria</taxon>
        <taxon>Bacillati</taxon>
        <taxon>Actinomycetota</taxon>
        <taxon>Actinomycetes</taxon>
        <taxon>Kitasatosporales</taxon>
        <taxon>Streptomycetaceae</taxon>
        <taxon>Streptomyces</taxon>
    </lineage>
</organism>
<name>A0A0F4IV91_9ACTN</name>
<evidence type="ECO:0000313" key="3">
    <source>
        <dbReference type="Proteomes" id="UP000033551"/>
    </source>
</evidence>
<evidence type="ECO:0000256" key="1">
    <source>
        <dbReference type="SAM" id="MobiDB-lite"/>
    </source>
</evidence>
<sequence length="82" mass="8725">PQPPTDEDPGTSQPPTDEDPGTSQPPTDQDTGTPGPPTDGGDTAGSARPCPVVDGWYDMTREFNAYYARHRTCLLYTSLSGL</sequence>
<protein>
    <submittedName>
        <fullName evidence="2">Uncharacterized protein</fullName>
    </submittedName>
</protein>
<feature type="non-terminal residue" evidence="2">
    <location>
        <position position="1"/>
    </location>
</feature>
<keyword evidence="3" id="KW-1185">Reference proteome</keyword>
<feature type="compositionally biased region" description="Low complexity" evidence="1">
    <location>
        <begin position="24"/>
        <end position="33"/>
    </location>
</feature>
<dbReference type="AlphaFoldDB" id="A0A0F4IV91"/>
<feature type="non-terminal residue" evidence="2">
    <location>
        <position position="82"/>
    </location>
</feature>
<dbReference type="EMBL" id="JZWV01001009">
    <property type="protein sequence ID" value="KJY25930.1"/>
    <property type="molecule type" value="Genomic_DNA"/>
</dbReference>
<dbReference type="PATRIC" id="fig|68223.7.peg.2730"/>
<reference evidence="2 3" key="1">
    <citation type="submission" date="2015-02" db="EMBL/GenBank/DDBJ databases">
        <authorList>
            <person name="Ju K.-S."/>
            <person name="Doroghazi J.R."/>
            <person name="Metcalf W."/>
        </authorList>
    </citation>
    <scope>NUCLEOTIDE SEQUENCE [LARGE SCALE GENOMIC DNA]</scope>
    <source>
        <strain evidence="2 3">NRRL ISP-5550</strain>
    </source>
</reference>
<proteinExistence type="predicted"/>
<gene>
    <name evidence="2" type="ORF">VR44_31215</name>
</gene>
<dbReference type="Proteomes" id="UP000033551">
    <property type="component" value="Unassembled WGS sequence"/>
</dbReference>
<accession>A0A0F4IV91</accession>
<comment type="caution">
    <text evidence="2">The sequence shown here is derived from an EMBL/GenBank/DDBJ whole genome shotgun (WGS) entry which is preliminary data.</text>
</comment>
<feature type="region of interest" description="Disordered" evidence="1">
    <location>
        <begin position="1"/>
        <end position="52"/>
    </location>
</feature>